<dbReference type="GO" id="GO:0003700">
    <property type="term" value="F:DNA-binding transcription factor activity"/>
    <property type="evidence" value="ECO:0007669"/>
    <property type="project" value="TreeGrafter"/>
</dbReference>
<dbReference type="Gene3D" id="1.10.260.40">
    <property type="entry name" value="lambda repressor-like DNA-binding domains"/>
    <property type="match status" value="1"/>
</dbReference>
<organism evidence="7 8">
    <name type="scientific">Micromonospora craterilacus</name>
    <dbReference type="NCBI Taxonomy" id="1655439"/>
    <lineage>
        <taxon>Bacteria</taxon>
        <taxon>Bacillati</taxon>
        <taxon>Actinomycetota</taxon>
        <taxon>Actinomycetes</taxon>
        <taxon>Micromonosporales</taxon>
        <taxon>Micromonosporaceae</taxon>
        <taxon>Micromonospora</taxon>
    </lineage>
</organism>
<feature type="region of interest" description="Disordered" evidence="5">
    <location>
        <begin position="326"/>
        <end position="386"/>
    </location>
</feature>
<dbReference type="AlphaFoldDB" id="A0A2W2DKA8"/>
<accession>A0A2W2DKA8</accession>
<dbReference type="RefSeq" id="WP_111218027.1">
    <property type="nucleotide sequence ID" value="NZ_POTY01000236.1"/>
</dbReference>
<dbReference type="PANTHER" id="PTHR30146:SF148">
    <property type="entry name" value="HTH-TYPE TRANSCRIPTIONAL REPRESSOR PURR-RELATED"/>
    <property type="match status" value="1"/>
</dbReference>
<evidence type="ECO:0000256" key="2">
    <source>
        <dbReference type="ARBA" id="ARBA00023015"/>
    </source>
</evidence>
<dbReference type="InterPro" id="IPR000843">
    <property type="entry name" value="HTH_LacI"/>
</dbReference>
<evidence type="ECO:0000256" key="5">
    <source>
        <dbReference type="SAM" id="MobiDB-lite"/>
    </source>
</evidence>
<reference evidence="7 8" key="1">
    <citation type="submission" date="2018-01" db="EMBL/GenBank/DDBJ databases">
        <title>Draft genome sequence of Jishengella sp. NA12.</title>
        <authorList>
            <person name="Sahin N."/>
            <person name="Ay H."/>
            <person name="Saygin H."/>
        </authorList>
    </citation>
    <scope>NUCLEOTIDE SEQUENCE [LARGE SCALE GENOMIC DNA]</scope>
    <source>
        <strain evidence="7 8">NA12</strain>
    </source>
</reference>
<keyword evidence="3" id="KW-0238">DNA-binding</keyword>
<dbReference type="PROSITE" id="PS50932">
    <property type="entry name" value="HTH_LACI_2"/>
    <property type="match status" value="1"/>
</dbReference>
<dbReference type="OrthoDB" id="37081at2"/>
<dbReference type="SMART" id="SM00354">
    <property type="entry name" value="HTH_LACI"/>
    <property type="match status" value="1"/>
</dbReference>
<dbReference type="InterPro" id="IPR046335">
    <property type="entry name" value="LacI/GalR-like_sensor"/>
</dbReference>
<dbReference type="GO" id="GO:0000976">
    <property type="term" value="F:transcription cis-regulatory region binding"/>
    <property type="evidence" value="ECO:0007669"/>
    <property type="project" value="TreeGrafter"/>
</dbReference>
<protein>
    <submittedName>
        <fullName evidence="7">LacI family transcriptional regulator</fullName>
    </submittedName>
</protein>
<keyword evidence="8" id="KW-1185">Reference proteome</keyword>
<dbReference type="Proteomes" id="UP000248924">
    <property type="component" value="Unassembled WGS sequence"/>
</dbReference>
<dbReference type="PANTHER" id="PTHR30146">
    <property type="entry name" value="LACI-RELATED TRANSCRIPTIONAL REPRESSOR"/>
    <property type="match status" value="1"/>
</dbReference>
<dbReference type="SUPFAM" id="SSF47413">
    <property type="entry name" value="lambda repressor-like DNA-binding domains"/>
    <property type="match status" value="1"/>
</dbReference>
<comment type="caution">
    <text evidence="7">The sequence shown here is derived from an EMBL/GenBank/DDBJ whole genome shotgun (WGS) entry which is preliminary data.</text>
</comment>
<keyword evidence="1" id="KW-0678">Repressor</keyword>
<feature type="domain" description="HTH lacI-type" evidence="6">
    <location>
        <begin position="2"/>
        <end position="55"/>
    </location>
</feature>
<evidence type="ECO:0000259" key="6">
    <source>
        <dbReference type="PROSITE" id="PS50932"/>
    </source>
</evidence>
<gene>
    <name evidence="7" type="ORF">C1I95_27420</name>
</gene>
<dbReference type="Pfam" id="PF13377">
    <property type="entry name" value="Peripla_BP_3"/>
    <property type="match status" value="1"/>
</dbReference>
<feature type="compositionally biased region" description="Low complexity" evidence="5">
    <location>
        <begin position="328"/>
        <end position="374"/>
    </location>
</feature>
<dbReference type="EMBL" id="POTY01000236">
    <property type="protein sequence ID" value="PZG11163.1"/>
    <property type="molecule type" value="Genomic_DNA"/>
</dbReference>
<sequence>MANIYDVAKAAEVSPATVSRVLNGGSVSSERAARVRAAAEELGFRPNRVARGLRRQRSDVLALIISDIENPFFTALARGVEDVARASNLSVVLCNADDDPEKEAEYLDVALAEHMAGVVIFPASHAETDVTALLDRGVPVVAVDRSPESATIDTVTADDENGAYAVTRHLLDEGYRRVACITGPRASSAAMVRLRGFLRAHREGEAPRRRPRVAYADFRVRGGYQAMSELLDLAEPPDAVLATNNLMAAGALAALHDRGLRPPEVGVAAFGDTFWSQLVRPALTTVRQPAYEIGQAAAELLLKRRHTPDIEPQRLVLPTRLEIRGSSRRTAATEPTPTAGPAASADAVVGAEQPAGPGQPTGQATGQVRATGRGRLTRPRRPDAMT</sequence>
<evidence type="ECO:0000313" key="8">
    <source>
        <dbReference type="Proteomes" id="UP000248924"/>
    </source>
</evidence>
<dbReference type="CDD" id="cd01392">
    <property type="entry name" value="HTH_LacI"/>
    <property type="match status" value="1"/>
</dbReference>
<dbReference type="InterPro" id="IPR010982">
    <property type="entry name" value="Lambda_DNA-bd_dom_sf"/>
</dbReference>
<dbReference type="SUPFAM" id="SSF53822">
    <property type="entry name" value="Periplasmic binding protein-like I"/>
    <property type="match status" value="1"/>
</dbReference>
<evidence type="ECO:0000256" key="4">
    <source>
        <dbReference type="ARBA" id="ARBA00023163"/>
    </source>
</evidence>
<dbReference type="Pfam" id="PF00356">
    <property type="entry name" value="LacI"/>
    <property type="match status" value="1"/>
</dbReference>
<dbReference type="InterPro" id="IPR028082">
    <property type="entry name" value="Peripla_BP_I"/>
</dbReference>
<keyword evidence="2" id="KW-0805">Transcription regulation</keyword>
<dbReference type="Gene3D" id="3.40.50.2300">
    <property type="match status" value="2"/>
</dbReference>
<name>A0A2W2DKA8_9ACTN</name>
<proteinExistence type="predicted"/>
<dbReference type="PROSITE" id="PS00356">
    <property type="entry name" value="HTH_LACI_1"/>
    <property type="match status" value="1"/>
</dbReference>
<evidence type="ECO:0000313" key="7">
    <source>
        <dbReference type="EMBL" id="PZG11163.1"/>
    </source>
</evidence>
<evidence type="ECO:0000256" key="3">
    <source>
        <dbReference type="ARBA" id="ARBA00023125"/>
    </source>
</evidence>
<evidence type="ECO:0000256" key="1">
    <source>
        <dbReference type="ARBA" id="ARBA00022491"/>
    </source>
</evidence>
<keyword evidence="4" id="KW-0804">Transcription</keyword>